<dbReference type="EMBL" id="JXTI01000159">
    <property type="protein sequence ID" value="KWX11734.1"/>
    <property type="molecule type" value="Genomic_DNA"/>
</dbReference>
<sequence>MTESTVLLSRNLPLLAERENKAIETTFKLVIHLDNSLFIEIIKANTLWRAIPYARITHLLLSEDIESAQSYYKSREYSPLFLFTLSTDSDALHYVISNNRNDIAFLITLLQLLHTIPYPGLPRALFEAAVRNLSPGVSDIYDAQRLPDISLLSTHTYTEIVDVFKQSFHFQQIVYQHETGWPTAQDIRTISYWPILAMFMASCLILLATGPYSSQSYTIMHLLSMRTQNFNFLLSHITAIIFDATPDESLGYIEVMQSSRLYKDQSIILHLNISYVINYMLQFKELSRFPPSYRVPDSLSVPLFANNRVEVHEPSLFSLYTRGAFCSLKSKLEDITTELSDTIPAYLAALEPLSILIRSSVLRGFTLIPDKIPSLCLSNVLQVMETVFNTLTSRYMKRAGHVEHALTSNQGLDDHEEGRISVVFTPGLYEGDISHLIISDEYSKALVLQHILSSLFLPSSQKEMPVYYKKAPLLPSIIKYMNTDGTLSDPYRLDIKRTSTDILDCIPLSPLIKGSILYFIIKAVAEIILSPSPNVPDAVKLLLAKATISIRINYGQPSETASGHDNVLTEFVLSPDNSGGGDASLFLDAPGTLCPLLHFLVASQNINEEYGLLSVFEYWTRIGIKGYPPAVALAPDFFAQAAQRNCLQQTQNLLDDINQMVSFSPSTEENTAYRYVPPAPVILLDINVLPSSRQAFINLGQDMTSIRTENERCIKEYYAKHADTRREESIEDLINISDMFYYFIQTKSIDDVLNKGTICDLPSLNTDPAQGSTSANADVVDIKEKFTPILHKISHDLIHFTEATTYISEIDIHSNMGVLDTTGRRLIIDSDMQAPADSLTEQAPQSACVSDQKDVTNQTSSLIGPVLTSLSLTETSFANIIEVIAVAGLLRSILQYLTGFARYFISLAMNVFYLKLQSLSIYPLIDTEKILRFAASYFASVAPDTLPQDYLDSLSHDVLALVQGCTNFKDANVPISRRQSEIFNPSKGSDAKPNLFNKQICSTFNLDTNLLKNQSSFFDVQYGIENRDSFYENPRLLIIPHYRIMLSISKYVFDHQNTPDQISDAELDKILSKYINEEMLRYVKKSDHTYSATTNVKLFDKTLEGLLKTAYNCVIDNGIMHLFRYELDSTARLPSRRYVSPELIHSVRGVKVPWATLRSMYPEFISIPNAGIHVPVNKEVADMITLDLGFVPHHGRASLMAFYTSILPGYISQLRNKYVDVLIQPSIDSIEHPFCPYGEASAYKKNQLPKSYELGGIWLSSILHNMFDISRILITSAAYNEPVVSIAPLDRDEKCLILRCIEVSFSHVDSDVMTSLPDTRSMREDNDSADTSFSCSPEISLVISEVLTPGLVCEIISLMGDSSSSGLSRSARYTNPFHSLFTFKILSVETLFGHICTKLKLHTLLPVVTFLRNVQYALTNRNSAEVELEIPSVFALNAHDSLDLFSKVCINALRAEFTNIPDLSVSTRRHLIRTINSCPFLIIGSELKTEVLVCAGKENRNPLSGKVCFNIGMPRANRDVYKRARALSQTNQDRFVMLNTFLAEKPLSHYSIKLFTKVPLDNGYCIGFGYIIDKSISDVFVIDAPILMCIIIPDNFDCTAPELFDKSHCLINAPVIITSSPSFIENTTFYISISQEDIKKANESITTELPYPIANVERTIPQLRYLESKVLSSIAESIQALPARLQALRYSCNDIQRRLGGEIDVSLLPMSFSLGQFSTRKYIATASMLSFTETLASFLFAANVLPISINYALYLTNQEKIQFQKKPDNTTRKYIPLNLMLLGPEECILPESISPLVFIIKLLQTEPIEKLVQMIDKDDTGKILLALVPILLVDKFSLQFSNDSPEVSDKIKQQADVERQDRLTETKYSLFDMSIIEEHVRNTVNEVFGKNFGPTKSTGAAADERVYGPYLYLGCDPTIWKRLYDIVQRSIHKTAFNSLVATCNPAVSERSAIDNKMILSMSLLIGARLRYDMSLGKDGLIDYINWKKSYYKPAESITH</sequence>
<evidence type="ECO:0000256" key="1">
    <source>
        <dbReference type="SAM" id="Phobius"/>
    </source>
</evidence>
<evidence type="ECO:0000313" key="2">
    <source>
        <dbReference type="EMBL" id="KWX11734.1"/>
    </source>
</evidence>
<keyword evidence="1" id="KW-0812">Transmembrane</keyword>
<organism evidence="2 3">
    <name type="scientific">Giardia duodenalis assemblage B</name>
    <dbReference type="NCBI Taxonomy" id="1394984"/>
    <lineage>
        <taxon>Eukaryota</taxon>
        <taxon>Metamonada</taxon>
        <taxon>Diplomonadida</taxon>
        <taxon>Hexamitidae</taxon>
        <taxon>Giardiinae</taxon>
        <taxon>Giardia</taxon>
    </lineage>
</organism>
<name>A0A132NNW1_GIAIN</name>
<gene>
    <name evidence="2" type="ORF">QR46_4293</name>
</gene>
<proteinExistence type="predicted"/>
<accession>A0A132NNW1</accession>
<reference evidence="2 3" key="1">
    <citation type="journal article" date="2015" name="Mol. Biochem. Parasitol.">
        <title>Identification of polymorphic genes for use in assemblage B genotyping assays through comparative genomics of multiple assemblage B Giardia duodenalis isolates.</title>
        <authorList>
            <person name="Wielinga C."/>
            <person name="Thompson R.C."/>
            <person name="Monis P."/>
            <person name="Ryan U."/>
        </authorList>
    </citation>
    <scope>NUCLEOTIDE SEQUENCE [LARGE SCALE GENOMIC DNA]</scope>
    <source>
        <strain evidence="2 3">BAH15c1</strain>
    </source>
</reference>
<feature type="transmembrane region" description="Helical" evidence="1">
    <location>
        <begin position="192"/>
        <end position="212"/>
    </location>
</feature>
<keyword evidence="1" id="KW-1133">Transmembrane helix</keyword>
<evidence type="ECO:0000313" key="3">
    <source>
        <dbReference type="Proteomes" id="UP000070089"/>
    </source>
</evidence>
<dbReference type="OrthoDB" id="10250347at2759"/>
<comment type="caution">
    <text evidence="2">The sequence shown here is derived from an EMBL/GenBank/DDBJ whole genome shotgun (WGS) entry which is preliminary data.</text>
</comment>
<keyword evidence="1" id="KW-0472">Membrane</keyword>
<protein>
    <submittedName>
        <fullName evidence="2">Uncharacterized protein</fullName>
    </submittedName>
</protein>
<dbReference type="VEuPathDB" id="GiardiaDB:QR46_4293"/>
<dbReference type="Proteomes" id="UP000070089">
    <property type="component" value="Unassembled WGS sequence"/>
</dbReference>